<dbReference type="Proteomes" id="UP001237642">
    <property type="component" value="Unassembled WGS sequence"/>
</dbReference>
<dbReference type="AlphaFoldDB" id="A0AAD8JHK2"/>
<dbReference type="PANTHER" id="PTHR33142">
    <property type="entry name" value="CYCLIN-DEPENDENT PROTEIN KINASE INHIBITOR SMR13"/>
    <property type="match status" value="1"/>
</dbReference>
<dbReference type="EMBL" id="JAUIZM010000001">
    <property type="protein sequence ID" value="KAK1403273.1"/>
    <property type="molecule type" value="Genomic_DNA"/>
</dbReference>
<accession>A0AAD8JHK2</accession>
<feature type="compositionally biased region" description="Polar residues" evidence="3">
    <location>
        <begin position="55"/>
        <end position="66"/>
    </location>
</feature>
<dbReference type="InterPro" id="IPR040389">
    <property type="entry name" value="SMR"/>
</dbReference>
<proteinExistence type="predicted"/>
<evidence type="ECO:0000313" key="5">
    <source>
        <dbReference type="Proteomes" id="UP001237642"/>
    </source>
</evidence>
<reference evidence="4" key="2">
    <citation type="submission" date="2023-05" db="EMBL/GenBank/DDBJ databases">
        <authorList>
            <person name="Schelkunov M.I."/>
        </authorList>
    </citation>
    <scope>NUCLEOTIDE SEQUENCE</scope>
    <source>
        <strain evidence="4">Hsosn_3</strain>
        <tissue evidence="4">Leaf</tissue>
    </source>
</reference>
<keyword evidence="5" id="KW-1185">Reference proteome</keyword>
<feature type="region of interest" description="Disordered" evidence="3">
    <location>
        <begin position="33"/>
        <end position="67"/>
    </location>
</feature>
<evidence type="ECO:0000313" key="4">
    <source>
        <dbReference type="EMBL" id="KAK1403273.1"/>
    </source>
</evidence>
<keyword evidence="1" id="KW-0649">Protein kinase inhibitor</keyword>
<sequence length="110" mass="12633">MGCSKKDEEVITDSETKKRLAITGITSRTPLKPIFTRQEFKKHQGEEEEEEESSRCTTPKSENSRVLSKICPPAPRKRKTKPRCYYGAVREFFAAPPDLESLFIRRAEKA</sequence>
<dbReference type="GO" id="GO:0004860">
    <property type="term" value="F:protein kinase inhibitor activity"/>
    <property type="evidence" value="ECO:0007669"/>
    <property type="project" value="UniProtKB-KW"/>
</dbReference>
<evidence type="ECO:0000256" key="2">
    <source>
        <dbReference type="ARBA" id="ARBA00023306"/>
    </source>
</evidence>
<reference evidence="4" key="1">
    <citation type="submission" date="2023-02" db="EMBL/GenBank/DDBJ databases">
        <title>Genome of toxic invasive species Heracleum sosnowskyi carries increased number of genes despite the absence of recent whole-genome duplications.</title>
        <authorList>
            <person name="Schelkunov M."/>
            <person name="Shtratnikova V."/>
            <person name="Makarenko M."/>
            <person name="Klepikova A."/>
            <person name="Omelchenko D."/>
            <person name="Novikova G."/>
            <person name="Obukhova E."/>
            <person name="Bogdanov V."/>
            <person name="Penin A."/>
            <person name="Logacheva M."/>
        </authorList>
    </citation>
    <scope>NUCLEOTIDE SEQUENCE</scope>
    <source>
        <strain evidence="4">Hsosn_3</strain>
        <tissue evidence="4">Leaf</tissue>
    </source>
</reference>
<dbReference type="PANTHER" id="PTHR33142:SF40">
    <property type="entry name" value="CYCLIN-DEPENDENT PROTEIN KINASE INHIBITOR SMR6"/>
    <property type="match status" value="1"/>
</dbReference>
<dbReference type="GO" id="GO:0032875">
    <property type="term" value="P:regulation of DNA endoreduplication"/>
    <property type="evidence" value="ECO:0007669"/>
    <property type="project" value="InterPro"/>
</dbReference>
<comment type="caution">
    <text evidence="4">The sequence shown here is derived from an EMBL/GenBank/DDBJ whole genome shotgun (WGS) entry which is preliminary data.</text>
</comment>
<keyword evidence="2" id="KW-0131">Cell cycle</keyword>
<gene>
    <name evidence="4" type="ORF">POM88_002878</name>
</gene>
<name>A0AAD8JHK2_9APIA</name>
<organism evidence="4 5">
    <name type="scientific">Heracleum sosnowskyi</name>
    <dbReference type="NCBI Taxonomy" id="360622"/>
    <lineage>
        <taxon>Eukaryota</taxon>
        <taxon>Viridiplantae</taxon>
        <taxon>Streptophyta</taxon>
        <taxon>Embryophyta</taxon>
        <taxon>Tracheophyta</taxon>
        <taxon>Spermatophyta</taxon>
        <taxon>Magnoliopsida</taxon>
        <taxon>eudicotyledons</taxon>
        <taxon>Gunneridae</taxon>
        <taxon>Pentapetalae</taxon>
        <taxon>asterids</taxon>
        <taxon>campanulids</taxon>
        <taxon>Apiales</taxon>
        <taxon>Apiaceae</taxon>
        <taxon>Apioideae</taxon>
        <taxon>apioid superclade</taxon>
        <taxon>Tordylieae</taxon>
        <taxon>Tordyliinae</taxon>
        <taxon>Heracleum</taxon>
    </lineage>
</organism>
<evidence type="ECO:0000256" key="1">
    <source>
        <dbReference type="ARBA" id="ARBA00023013"/>
    </source>
</evidence>
<protein>
    <submittedName>
        <fullName evidence="4">Uncharacterized protein</fullName>
    </submittedName>
</protein>
<evidence type="ECO:0000256" key="3">
    <source>
        <dbReference type="SAM" id="MobiDB-lite"/>
    </source>
</evidence>